<protein>
    <submittedName>
        <fullName evidence="2">Uncharacterized protein</fullName>
    </submittedName>
</protein>
<evidence type="ECO:0000256" key="1">
    <source>
        <dbReference type="SAM" id="MobiDB-lite"/>
    </source>
</evidence>
<gene>
    <name evidence="2" type="ORF">EGYM00392_LOCUS16630</name>
</gene>
<name>A0A7S1I9N7_9EUGL</name>
<evidence type="ECO:0000313" key="2">
    <source>
        <dbReference type="EMBL" id="CAD9005542.1"/>
    </source>
</evidence>
<reference evidence="2" key="1">
    <citation type="submission" date="2021-01" db="EMBL/GenBank/DDBJ databases">
        <authorList>
            <person name="Corre E."/>
            <person name="Pelletier E."/>
            <person name="Niang G."/>
            <person name="Scheremetjew M."/>
            <person name="Finn R."/>
            <person name="Kale V."/>
            <person name="Holt S."/>
            <person name="Cochrane G."/>
            <person name="Meng A."/>
            <person name="Brown T."/>
            <person name="Cohen L."/>
        </authorList>
    </citation>
    <scope>NUCLEOTIDE SEQUENCE</scope>
    <source>
        <strain evidence="2">NIES-381</strain>
    </source>
</reference>
<organism evidence="2">
    <name type="scientific">Eutreptiella gymnastica</name>
    <dbReference type="NCBI Taxonomy" id="73025"/>
    <lineage>
        <taxon>Eukaryota</taxon>
        <taxon>Discoba</taxon>
        <taxon>Euglenozoa</taxon>
        <taxon>Euglenida</taxon>
        <taxon>Spirocuta</taxon>
        <taxon>Euglenophyceae</taxon>
        <taxon>Eutreptiales</taxon>
        <taxon>Eutreptiaceae</taxon>
        <taxon>Eutreptiella</taxon>
    </lineage>
</organism>
<accession>A0A7S1I9N7</accession>
<proteinExistence type="predicted"/>
<sequence>MTAVVRGTGWGGSGPTNAATPQLTPQRIPNTGRPACHGCQQRNWVGCLEKSLIIHPLLEQFLTSPGVLFPSGSPRVDQIFFNSFSTMRKSTKMDNFIHMGTASFGSLTVGRVELLVDPSLRRQQVISQQGYV</sequence>
<dbReference type="AlphaFoldDB" id="A0A7S1I9N7"/>
<feature type="compositionally biased region" description="Polar residues" evidence="1">
    <location>
        <begin position="15"/>
        <end position="24"/>
    </location>
</feature>
<dbReference type="EMBL" id="HBGA01045523">
    <property type="protein sequence ID" value="CAD9005542.1"/>
    <property type="molecule type" value="Transcribed_RNA"/>
</dbReference>
<feature type="region of interest" description="Disordered" evidence="1">
    <location>
        <begin position="1"/>
        <end position="24"/>
    </location>
</feature>